<evidence type="ECO:0000259" key="9">
    <source>
        <dbReference type="PROSITE" id="PS50835"/>
    </source>
</evidence>
<dbReference type="SUPFAM" id="SSF48726">
    <property type="entry name" value="Immunoglobulin"/>
    <property type="match status" value="2"/>
</dbReference>
<dbReference type="InterPro" id="IPR003599">
    <property type="entry name" value="Ig_sub"/>
</dbReference>
<dbReference type="InterPro" id="IPR003598">
    <property type="entry name" value="Ig_sub2"/>
</dbReference>
<dbReference type="SMART" id="SM00408">
    <property type="entry name" value="IGc2"/>
    <property type="match status" value="1"/>
</dbReference>
<organism evidence="10 11">
    <name type="scientific">Bugula neritina</name>
    <name type="common">Brown bryozoan</name>
    <name type="synonym">Sertularia neritina</name>
    <dbReference type="NCBI Taxonomy" id="10212"/>
    <lineage>
        <taxon>Eukaryota</taxon>
        <taxon>Metazoa</taxon>
        <taxon>Spiralia</taxon>
        <taxon>Lophotrochozoa</taxon>
        <taxon>Bryozoa</taxon>
        <taxon>Gymnolaemata</taxon>
        <taxon>Cheilostomatida</taxon>
        <taxon>Flustrina</taxon>
        <taxon>Buguloidea</taxon>
        <taxon>Bugulidae</taxon>
        <taxon>Bugula</taxon>
    </lineage>
</organism>
<evidence type="ECO:0000313" key="10">
    <source>
        <dbReference type="EMBL" id="KAF6031701.1"/>
    </source>
</evidence>
<keyword evidence="7" id="KW-0325">Glycoprotein</keyword>
<dbReference type="PANTHER" id="PTHR12231:SF253">
    <property type="entry name" value="DPR-INTERACTING PROTEIN ETA, ISOFORM B-RELATED"/>
    <property type="match status" value="1"/>
</dbReference>
<keyword evidence="4" id="KW-0677">Repeat</keyword>
<dbReference type="OrthoDB" id="10012075at2759"/>
<dbReference type="GO" id="GO:0043005">
    <property type="term" value="C:neuron projection"/>
    <property type="evidence" value="ECO:0007669"/>
    <property type="project" value="TreeGrafter"/>
</dbReference>
<name>A0A7J7K163_BUGNE</name>
<dbReference type="InterPro" id="IPR051170">
    <property type="entry name" value="Neural/epithelial_adhesion"/>
</dbReference>
<dbReference type="InterPro" id="IPR013783">
    <property type="entry name" value="Ig-like_fold"/>
</dbReference>
<evidence type="ECO:0000256" key="3">
    <source>
        <dbReference type="ARBA" id="ARBA00022729"/>
    </source>
</evidence>
<gene>
    <name evidence="10" type="ORF">EB796_009995</name>
</gene>
<dbReference type="InterPro" id="IPR036179">
    <property type="entry name" value="Ig-like_dom_sf"/>
</dbReference>
<evidence type="ECO:0000256" key="7">
    <source>
        <dbReference type="ARBA" id="ARBA00023180"/>
    </source>
</evidence>
<keyword evidence="8" id="KW-0393">Immunoglobulin domain</keyword>
<protein>
    <recommendedName>
        <fullName evidence="9">Ig-like domain-containing protein</fullName>
    </recommendedName>
</protein>
<dbReference type="Gene3D" id="2.60.40.10">
    <property type="entry name" value="Immunoglobulins"/>
    <property type="match status" value="2"/>
</dbReference>
<dbReference type="Pfam" id="PF13927">
    <property type="entry name" value="Ig_3"/>
    <property type="match status" value="1"/>
</dbReference>
<evidence type="ECO:0000256" key="2">
    <source>
        <dbReference type="ARBA" id="ARBA00022475"/>
    </source>
</evidence>
<dbReference type="PROSITE" id="PS50835">
    <property type="entry name" value="IG_LIKE"/>
    <property type="match status" value="3"/>
</dbReference>
<keyword evidence="5" id="KW-0472">Membrane</keyword>
<reference evidence="10" key="1">
    <citation type="submission" date="2020-06" db="EMBL/GenBank/DDBJ databases">
        <title>Draft genome of Bugula neritina, a colonial animal packing powerful symbionts and potential medicines.</title>
        <authorList>
            <person name="Rayko M."/>
        </authorList>
    </citation>
    <scope>NUCLEOTIDE SEQUENCE [LARGE SCALE GENOMIC DNA]</scope>
    <source>
        <strain evidence="10">Kwan_BN1</strain>
    </source>
</reference>
<keyword evidence="3" id="KW-0732">Signal</keyword>
<feature type="domain" description="Ig-like" evidence="9">
    <location>
        <begin position="195"/>
        <end position="278"/>
    </location>
</feature>
<evidence type="ECO:0000256" key="5">
    <source>
        <dbReference type="ARBA" id="ARBA00023136"/>
    </source>
</evidence>
<dbReference type="GO" id="GO:0005886">
    <property type="term" value="C:plasma membrane"/>
    <property type="evidence" value="ECO:0007669"/>
    <property type="project" value="UniProtKB-SubCell"/>
</dbReference>
<keyword evidence="6" id="KW-1015">Disulfide bond</keyword>
<proteinExistence type="predicted"/>
<evidence type="ECO:0000313" key="11">
    <source>
        <dbReference type="Proteomes" id="UP000593567"/>
    </source>
</evidence>
<feature type="domain" description="Ig-like" evidence="9">
    <location>
        <begin position="391"/>
        <end position="429"/>
    </location>
</feature>
<dbReference type="InterPro" id="IPR007110">
    <property type="entry name" value="Ig-like_dom"/>
</dbReference>
<comment type="subcellular location">
    <subcellularLocation>
        <location evidence="1">Cell membrane</location>
    </subcellularLocation>
</comment>
<evidence type="ECO:0000256" key="4">
    <source>
        <dbReference type="ARBA" id="ARBA00022737"/>
    </source>
</evidence>
<dbReference type="PANTHER" id="PTHR12231">
    <property type="entry name" value="CTX-RELATED TYPE I TRANSMEMBRANE PROTEIN"/>
    <property type="match status" value="1"/>
</dbReference>
<sequence>MIEHKIHDTKDLLKSSFQELYLYCAVCEEVLIMDVCLLGCLLMFVIKESSSFPIIYRTMANITTTVAYNAKTGKYDVSPTTPFNITCFYENSDFSYTYGEVRWKYGSLTSTSLIFSPYQRPEPGFQVIPREIPENSPEDGSMSLIVNQLPSSYYSTGNSSAILFQCEMSVVVKDENDEITQINTNHSIEISVTLPLRFLDGETEIIANEGSDAKLDCRITGYPPPEVTWVRVDGITLRPSADHTEEILVLEDVTLAEAGIYSCTARNRVTPPISKNVTFRVLPKPKISIEASFESSQSGPYLNFSCSASQFESPLTDVFWSYNNVEISAVDDSRSRHHVTTTNFNDISGPIVSTLIIDPVEAVDFMESHCCVYTNIAGRTEKCNHLQARSPVIDALRSQQVNSNQATIACTSPNSLPPVTSIKWYFKSW</sequence>
<keyword evidence="11" id="KW-1185">Reference proteome</keyword>
<feature type="domain" description="Ig-like" evidence="9">
    <location>
        <begin position="285"/>
        <end position="372"/>
    </location>
</feature>
<dbReference type="Proteomes" id="UP000593567">
    <property type="component" value="Unassembled WGS sequence"/>
</dbReference>
<dbReference type="SMART" id="SM00409">
    <property type="entry name" value="IG"/>
    <property type="match status" value="1"/>
</dbReference>
<keyword evidence="2" id="KW-1003">Cell membrane</keyword>
<dbReference type="FunFam" id="2.60.40.10:FF:000328">
    <property type="entry name" value="CLUMA_CG000981, isoform A"/>
    <property type="match status" value="1"/>
</dbReference>
<comment type="caution">
    <text evidence="10">The sequence shown here is derived from an EMBL/GenBank/DDBJ whole genome shotgun (WGS) entry which is preliminary data.</text>
</comment>
<accession>A0A7J7K163</accession>
<evidence type="ECO:0000256" key="8">
    <source>
        <dbReference type="ARBA" id="ARBA00023319"/>
    </source>
</evidence>
<dbReference type="EMBL" id="VXIV02001577">
    <property type="protein sequence ID" value="KAF6031701.1"/>
    <property type="molecule type" value="Genomic_DNA"/>
</dbReference>
<evidence type="ECO:0000256" key="6">
    <source>
        <dbReference type="ARBA" id="ARBA00023157"/>
    </source>
</evidence>
<dbReference type="AlphaFoldDB" id="A0A7J7K163"/>
<evidence type="ECO:0000256" key="1">
    <source>
        <dbReference type="ARBA" id="ARBA00004236"/>
    </source>
</evidence>